<evidence type="ECO:0000256" key="4">
    <source>
        <dbReference type="SAM" id="MobiDB-lite"/>
    </source>
</evidence>
<feature type="region of interest" description="Disordered" evidence="4">
    <location>
        <begin position="129"/>
        <end position="188"/>
    </location>
</feature>
<feature type="signal peptide" evidence="5">
    <location>
        <begin position="1"/>
        <end position="24"/>
    </location>
</feature>
<dbReference type="PANTHER" id="PTHR19848:SF8">
    <property type="entry name" value="F-BOX AND WD REPEAT DOMAIN CONTAINING 7"/>
    <property type="match status" value="1"/>
</dbReference>
<name>A0A6U5VP19_GUITH</name>
<dbReference type="SMART" id="SM00320">
    <property type="entry name" value="WD40"/>
    <property type="match status" value="6"/>
</dbReference>
<organism evidence="9">
    <name type="scientific">Guillardia theta</name>
    <name type="common">Cryptophyte</name>
    <name type="synonym">Cryptomonas phi</name>
    <dbReference type="NCBI Taxonomy" id="55529"/>
    <lineage>
        <taxon>Eukaryota</taxon>
        <taxon>Cryptophyceae</taxon>
        <taxon>Pyrenomonadales</taxon>
        <taxon>Geminigeraceae</taxon>
        <taxon>Guillardia</taxon>
    </lineage>
</organism>
<dbReference type="AlphaFoldDB" id="A0A6U5VP19"/>
<reference evidence="9" key="1">
    <citation type="submission" date="2021-01" db="EMBL/GenBank/DDBJ databases">
        <authorList>
            <person name="Corre E."/>
            <person name="Pelletier E."/>
            <person name="Niang G."/>
            <person name="Scheremetjew M."/>
            <person name="Finn R."/>
            <person name="Kale V."/>
            <person name="Holt S."/>
            <person name="Cochrane G."/>
            <person name="Meng A."/>
            <person name="Brown T."/>
            <person name="Cohen L."/>
        </authorList>
    </citation>
    <scope>NUCLEOTIDE SEQUENCE</scope>
    <source>
        <strain evidence="9">CCMP 2712</strain>
    </source>
</reference>
<feature type="repeat" description="WD" evidence="3">
    <location>
        <begin position="323"/>
        <end position="364"/>
    </location>
</feature>
<sequence>MSACRGAGAIVSFLVTVWLDSSSSFIVSECLRPDCRHGLRRGLDQGRVVGFVQPWTGLARSAIAASCPSLVGVLMQTKGGNVEADTRSAESSDDVAGPGSAPKKRRGRGIGKNENVAAAARSYKMSEMNFSSSPPLIDEQQTKSQARKQETKKPAIARNQTSSSPQGRWKSRLRPDWDTDSTSSSSRMLREGLNAQREIQKQSLQALMRKFTMLQQPREEEKRSSFIVNPGYWEKRRLENERSASIESGMGGVPLSELKRRGLIRPDVSPQSLHRGTNAIIKEWNTGSAVLDVKVAENKLYSAGADQVITEWDLNESRPTRTFEGHEGWITAIVIDSSQGLLISASDDQTVRVWDLRTSECLHVLRGHDEPLALELVDQTLAVACKGAVMVWNTRTWKLRQRLTNHTQVLRAMSAGLQLSKRRPLDPRVLEAREASKLSGLVVGAVRASKKHLMASVDDGCIWVWNLKSWEVERKLLAPTQRGVWVRPLLVISSYNAELKREEAKLVSGWADGAIRSYDLRTWRLEHTMAAHSGPILSLESVGEKLVSTGADMTVIEWNVTDWTIERVRRGHRGAVSSAAGAGERLVTSSIDGFIKVWEQ</sequence>
<evidence type="ECO:0000256" key="3">
    <source>
        <dbReference type="PROSITE-ProRule" id="PRU00221"/>
    </source>
</evidence>
<proteinExistence type="predicted"/>
<dbReference type="InterPro" id="IPR001680">
    <property type="entry name" value="WD40_rpt"/>
</dbReference>
<dbReference type="InterPro" id="IPR019775">
    <property type="entry name" value="WD40_repeat_CS"/>
</dbReference>
<keyword evidence="5" id="KW-0732">Signal</keyword>
<dbReference type="EMBL" id="HBKN01000709">
    <property type="protein sequence ID" value="CAE2191296.1"/>
    <property type="molecule type" value="Transcribed_RNA"/>
</dbReference>
<dbReference type="PRINTS" id="PR00320">
    <property type="entry name" value="GPROTEINBRPT"/>
</dbReference>
<dbReference type="EMBL" id="HBKN01000710">
    <property type="protein sequence ID" value="CAE2191297.1"/>
    <property type="molecule type" value="Transcribed_RNA"/>
</dbReference>
<dbReference type="PROSITE" id="PS50294">
    <property type="entry name" value="WD_REPEATS_REGION"/>
    <property type="match status" value="2"/>
</dbReference>
<evidence type="ECO:0000256" key="5">
    <source>
        <dbReference type="SAM" id="SignalP"/>
    </source>
</evidence>
<dbReference type="InterPro" id="IPR036322">
    <property type="entry name" value="WD40_repeat_dom_sf"/>
</dbReference>
<evidence type="ECO:0000313" key="7">
    <source>
        <dbReference type="EMBL" id="CAE2191291.1"/>
    </source>
</evidence>
<dbReference type="EMBL" id="HBKN01000703">
    <property type="protein sequence ID" value="CAE2191291.1"/>
    <property type="molecule type" value="Transcribed_RNA"/>
</dbReference>
<feature type="chain" id="PRO_5036192276" evidence="5">
    <location>
        <begin position="25"/>
        <end position="600"/>
    </location>
</feature>
<protein>
    <submittedName>
        <fullName evidence="9">Uncharacterized protein</fullName>
    </submittedName>
</protein>
<evidence type="ECO:0000256" key="2">
    <source>
        <dbReference type="ARBA" id="ARBA00022737"/>
    </source>
</evidence>
<feature type="region of interest" description="Disordered" evidence="4">
    <location>
        <begin position="82"/>
        <end position="114"/>
    </location>
</feature>
<evidence type="ECO:0000256" key="1">
    <source>
        <dbReference type="ARBA" id="ARBA00022574"/>
    </source>
</evidence>
<dbReference type="SUPFAM" id="SSF50978">
    <property type="entry name" value="WD40 repeat-like"/>
    <property type="match status" value="1"/>
</dbReference>
<feature type="repeat" description="WD" evidence="3">
    <location>
        <begin position="569"/>
        <end position="600"/>
    </location>
</feature>
<evidence type="ECO:0000313" key="9">
    <source>
        <dbReference type="EMBL" id="CAE2191297.1"/>
    </source>
</evidence>
<keyword evidence="2" id="KW-0677">Repeat</keyword>
<dbReference type="EMBL" id="HBKN01000701">
    <property type="protein sequence ID" value="CAE2191289.1"/>
    <property type="molecule type" value="Transcribed_RNA"/>
</dbReference>
<dbReference type="Pfam" id="PF00400">
    <property type="entry name" value="WD40"/>
    <property type="match status" value="2"/>
</dbReference>
<keyword evidence="1 3" id="KW-0853">WD repeat</keyword>
<gene>
    <name evidence="6" type="ORF">GTHE00462_LOCUS600</name>
    <name evidence="7" type="ORF">GTHE00462_LOCUS602</name>
    <name evidence="8" type="ORF">GTHE00462_LOCUS607</name>
    <name evidence="9" type="ORF">GTHE00462_LOCUS608</name>
</gene>
<dbReference type="PANTHER" id="PTHR19848">
    <property type="entry name" value="WD40 REPEAT PROTEIN"/>
    <property type="match status" value="1"/>
</dbReference>
<evidence type="ECO:0000313" key="8">
    <source>
        <dbReference type="EMBL" id="CAE2191296.1"/>
    </source>
</evidence>
<dbReference type="PROSITE" id="PS50082">
    <property type="entry name" value="WD_REPEATS_2"/>
    <property type="match status" value="2"/>
</dbReference>
<evidence type="ECO:0000313" key="6">
    <source>
        <dbReference type="EMBL" id="CAE2191289.1"/>
    </source>
</evidence>
<dbReference type="PROSITE" id="PS00678">
    <property type="entry name" value="WD_REPEATS_1"/>
    <property type="match status" value="1"/>
</dbReference>
<dbReference type="InterPro" id="IPR020472">
    <property type="entry name" value="WD40_PAC1"/>
</dbReference>
<accession>A0A6U5VP19</accession>
<dbReference type="Gene3D" id="2.130.10.10">
    <property type="entry name" value="YVTN repeat-like/Quinoprotein amine dehydrogenase"/>
    <property type="match status" value="2"/>
</dbReference>
<dbReference type="CDD" id="cd00200">
    <property type="entry name" value="WD40"/>
    <property type="match status" value="1"/>
</dbReference>
<dbReference type="InterPro" id="IPR015943">
    <property type="entry name" value="WD40/YVTN_repeat-like_dom_sf"/>
</dbReference>